<organism evidence="8 9">
    <name type="scientific">Desulfamplus magnetovallimortis</name>
    <dbReference type="NCBI Taxonomy" id="1246637"/>
    <lineage>
        <taxon>Bacteria</taxon>
        <taxon>Pseudomonadati</taxon>
        <taxon>Thermodesulfobacteriota</taxon>
        <taxon>Desulfobacteria</taxon>
        <taxon>Desulfobacterales</taxon>
        <taxon>Desulfobacteraceae</taxon>
        <taxon>Desulfamplus</taxon>
    </lineage>
</organism>
<feature type="transmembrane region" description="Helical" evidence="6">
    <location>
        <begin position="170"/>
        <end position="188"/>
    </location>
</feature>
<protein>
    <recommendedName>
        <fullName evidence="7">EamA domain-containing protein</fullName>
    </recommendedName>
</protein>
<proteinExistence type="predicted"/>
<dbReference type="EMBL" id="FWEV01000021">
    <property type="protein sequence ID" value="SLM27856.1"/>
    <property type="molecule type" value="Genomic_DNA"/>
</dbReference>
<feature type="transmembrane region" description="Helical" evidence="6">
    <location>
        <begin position="48"/>
        <end position="68"/>
    </location>
</feature>
<dbReference type="Proteomes" id="UP000191931">
    <property type="component" value="Unassembled WGS sequence"/>
</dbReference>
<feature type="transmembrane region" description="Helical" evidence="6">
    <location>
        <begin position="138"/>
        <end position="158"/>
    </location>
</feature>
<dbReference type="AlphaFoldDB" id="A0A1W1H5Z2"/>
<feature type="transmembrane region" description="Helical" evidence="6">
    <location>
        <begin position="80"/>
        <end position="102"/>
    </location>
</feature>
<sequence length="336" mass="36470">MIDYVSITPKYKNDSHFHGKNMKYLKSSNRSLQSSATLPMNLIETSGFLPVAALLAAVVLWGASFAFMRTALQTLNPWAVMWLRMIIGLFCIIPVIPGMFAGAYKKGDWKILLPTVMFQPCIYFFLESRALLFTTSSQAGIISSFVPLMVTVGAWIFLSEKLKWQNSAGICISITGVVGLTLFADSRATAVNPLLGNMLEVGAMAAAAANIILVKQLSGRYNPWHLTAMQLLAGTIFFLPGLKQILCLPSDTWTVQLILILIFLGAFVSLGAFGLYNWGMSKITASKASSFINLVPVTAVIIGWSMLGESLNGIQCIAAALVIAGVLLSQSREKDL</sequence>
<evidence type="ECO:0000256" key="3">
    <source>
        <dbReference type="ARBA" id="ARBA00022692"/>
    </source>
</evidence>
<dbReference type="PANTHER" id="PTHR32322">
    <property type="entry name" value="INNER MEMBRANE TRANSPORTER"/>
    <property type="match status" value="1"/>
</dbReference>
<keyword evidence="5 6" id="KW-0472">Membrane</keyword>
<evidence type="ECO:0000313" key="9">
    <source>
        <dbReference type="Proteomes" id="UP000191931"/>
    </source>
</evidence>
<feature type="transmembrane region" description="Helical" evidence="6">
    <location>
        <begin position="252"/>
        <end position="276"/>
    </location>
</feature>
<dbReference type="STRING" id="1246637.MTBBW1_1170001"/>
<dbReference type="InterPro" id="IPR000620">
    <property type="entry name" value="EamA_dom"/>
</dbReference>
<gene>
    <name evidence="8" type="ORF">MTBBW1_1170001</name>
</gene>
<dbReference type="PANTHER" id="PTHR32322:SF18">
    <property type="entry name" value="S-ADENOSYLMETHIONINE_S-ADENOSYLHOMOCYSTEINE TRANSPORTER"/>
    <property type="match status" value="1"/>
</dbReference>
<dbReference type="GO" id="GO:0005886">
    <property type="term" value="C:plasma membrane"/>
    <property type="evidence" value="ECO:0007669"/>
    <property type="project" value="UniProtKB-SubCell"/>
</dbReference>
<feature type="transmembrane region" description="Helical" evidence="6">
    <location>
        <begin position="194"/>
        <end position="214"/>
    </location>
</feature>
<evidence type="ECO:0000256" key="6">
    <source>
        <dbReference type="SAM" id="Phobius"/>
    </source>
</evidence>
<evidence type="ECO:0000256" key="1">
    <source>
        <dbReference type="ARBA" id="ARBA00004651"/>
    </source>
</evidence>
<evidence type="ECO:0000259" key="7">
    <source>
        <dbReference type="Pfam" id="PF00892"/>
    </source>
</evidence>
<evidence type="ECO:0000256" key="2">
    <source>
        <dbReference type="ARBA" id="ARBA00022475"/>
    </source>
</evidence>
<dbReference type="Gene3D" id="1.10.3730.20">
    <property type="match status" value="1"/>
</dbReference>
<keyword evidence="2" id="KW-1003">Cell membrane</keyword>
<feature type="transmembrane region" description="Helical" evidence="6">
    <location>
        <begin position="312"/>
        <end position="329"/>
    </location>
</feature>
<dbReference type="OrthoDB" id="5416392at2"/>
<dbReference type="SUPFAM" id="SSF103481">
    <property type="entry name" value="Multidrug resistance efflux transporter EmrE"/>
    <property type="match status" value="2"/>
</dbReference>
<dbReference type="InterPro" id="IPR037185">
    <property type="entry name" value="EmrE-like"/>
</dbReference>
<dbReference type="InterPro" id="IPR050638">
    <property type="entry name" value="AA-Vitamin_Transporters"/>
</dbReference>
<feature type="transmembrane region" description="Helical" evidence="6">
    <location>
        <begin position="109"/>
        <end position="126"/>
    </location>
</feature>
<feature type="domain" description="EamA" evidence="7">
    <location>
        <begin position="52"/>
        <end position="181"/>
    </location>
</feature>
<keyword evidence="9" id="KW-1185">Reference proteome</keyword>
<comment type="subcellular location">
    <subcellularLocation>
        <location evidence="1">Cell membrane</location>
        <topology evidence="1">Multi-pass membrane protein</topology>
    </subcellularLocation>
</comment>
<dbReference type="Pfam" id="PF00892">
    <property type="entry name" value="EamA"/>
    <property type="match status" value="2"/>
</dbReference>
<feature type="transmembrane region" description="Helical" evidence="6">
    <location>
        <begin position="288"/>
        <end position="306"/>
    </location>
</feature>
<keyword evidence="3 6" id="KW-0812">Transmembrane</keyword>
<evidence type="ECO:0000256" key="4">
    <source>
        <dbReference type="ARBA" id="ARBA00022989"/>
    </source>
</evidence>
<name>A0A1W1H5Z2_9BACT</name>
<keyword evidence="4 6" id="KW-1133">Transmembrane helix</keyword>
<evidence type="ECO:0000313" key="8">
    <source>
        <dbReference type="EMBL" id="SLM27856.1"/>
    </source>
</evidence>
<feature type="domain" description="EamA" evidence="7">
    <location>
        <begin position="195"/>
        <end position="328"/>
    </location>
</feature>
<evidence type="ECO:0000256" key="5">
    <source>
        <dbReference type="ARBA" id="ARBA00023136"/>
    </source>
</evidence>
<accession>A0A1W1H5Z2</accession>
<feature type="transmembrane region" description="Helical" evidence="6">
    <location>
        <begin position="226"/>
        <end position="246"/>
    </location>
</feature>
<reference evidence="8 9" key="1">
    <citation type="submission" date="2017-03" db="EMBL/GenBank/DDBJ databases">
        <authorList>
            <person name="Afonso C.L."/>
            <person name="Miller P.J."/>
            <person name="Scott M.A."/>
            <person name="Spackman E."/>
            <person name="Goraichik I."/>
            <person name="Dimitrov K.M."/>
            <person name="Suarez D.L."/>
            <person name="Swayne D.E."/>
        </authorList>
    </citation>
    <scope>NUCLEOTIDE SEQUENCE [LARGE SCALE GENOMIC DNA]</scope>
    <source>
        <strain evidence="8">PRJEB14757</strain>
    </source>
</reference>